<dbReference type="EMBL" id="JAACLJ010000001">
    <property type="protein sequence ID" value="KAF4595114.1"/>
    <property type="molecule type" value="Genomic_DNA"/>
</dbReference>
<dbReference type="SUPFAM" id="SSF48452">
    <property type="entry name" value="TPR-like"/>
    <property type="match status" value="1"/>
</dbReference>
<dbReference type="PROSITE" id="PS50181">
    <property type="entry name" value="FBOX"/>
    <property type="match status" value="1"/>
</dbReference>
<dbReference type="Proteomes" id="UP000562929">
    <property type="component" value="Unassembled WGS sequence"/>
</dbReference>
<dbReference type="Gene3D" id="1.25.40.10">
    <property type="entry name" value="Tetratricopeptide repeat domain"/>
    <property type="match status" value="1"/>
</dbReference>
<keyword evidence="3" id="KW-1185">Reference proteome</keyword>
<comment type="caution">
    <text evidence="2">The sequence shown here is derived from an EMBL/GenBank/DDBJ whole genome shotgun (WGS) entry which is preliminary data.</text>
</comment>
<dbReference type="InterPro" id="IPR032675">
    <property type="entry name" value="LRR_dom_sf"/>
</dbReference>
<protein>
    <submittedName>
        <fullName evidence="2">Tetratricopeptide-like helical</fullName>
    </submittedName>
</protein>
<gene>
    <name evidence="2" type="ORF">GQ602_000727</name>
</gene>
<feature type="domain" description="F-box" evidence="1">
    <location>
        <begin position="173"/>
        <end position="222"/>
    </location>
</feature>
<organism evidence="2 3">
    <name type="scientific">Ophiocordyceps camponoti-floridani</name>
    <dbReference type="NCBI Taxonomy" id="2030778"/>
    <lineage>
        <taxon>Eukaryota</taxon>
        <taxon>Fungi</taxon>
        <taxon>Dikarya</taxon>
        <taxon>Ascomycota</taxon>
        <taxon>Pezizomycotina</taxon>
        <taxon>Sordariomycetes</taxon>
        <taxon>Hypocreomycetidae</taxon>
        <taxon>Hypocreales</taxon>
        <taxon>Ophiocordycipitaceae</taxon>
        <taxon>Ophiocordyceps</taxon>
    </lineage>
</organism>
<dbReference type="SMART" id="SM00256">
    <property type="entry name" value="FBOX"/>
    <property type="match status" value="1"/>
</dbReference>
<evidence type="ECO:0000259" key="1">
    <source>
        <dbReference type="PROSITE" id="PS50181"/>
    </source>
</evidence>
<name>A0A8H4QCQ1_9HYPO</name>
<dbReference type="InterPro" id="IPR011990">
    <property type="entry name" value="TPR-like_helical_dom_sf"/>
</dbReference>
<accession>A0A8H4QCQ1</accession>
<dbReference type="SUPFAM" id="SSF52047">
    <property type="entry name" value="RNI-like"/>
    <property type="match status" value="1"/>
</dbReference>
<evidence type="ECO:0000313" key="2">
    <source>
        <dbReference type="EMBL" id="KAF4595114.1"/>
    </source>
</evidence>
<reference evidence="2 3" key="1">
    <citation type="journal article" date="2020" name="G3 (Bethesda)">
        <title>Genetic Underpinnings of Host Manipulation by Ophiocordyceps as Revealed by Comparative Transcriptomics.</title>
        <authorList>
            <person name="Will I."/>
            <person name="Das B."/>
            <person name="Trinh T."/>
            <person name="Brachmann A."/>
            <person name="Ohm R.A."/>
            <person name="de Bekker C."/>
        </authorList>
    </citation>
    <scope>NUCLEOTIDE SEQUENCE [LARGE SCALE GENOMIC DNA]</scope>
    <source>
        <strain evidence="2 3">EC05</strain>
    </source>
</reference>
<dbReference type="SUPFAM" id="SSF81383">
    <property type="entry name" value="F-box domain"/>
    <property type="match status" value="1"/>
</dbReference>
<dbReference type="Gene3D" id="3.80.10.10">
    <property type="entry name" value="Ribonuclease Inhibitor"/>
    <property type="match status" value="1"/>
</dbReference>
<dbReference type="Pfam" id="PF12937">
    <property type="entry name" value="F-box-like"/>
    <property type="match status" value="1"/>
</dbReference>
<dbReference type="CDD" id="cd09917">
    <property type="entry name" value="F-box_SF"/>
    <property type="match status" value="1"/>
</dbReference>
<dbReference type="OrthoDB" id="629492at2759"/>
<evidence type="ECO:0000313" key="3">
    <source>
        <dbReference type="Proteomes" id="UP000562929"/>
    </source>
</evidence>
<proteinExistence type="predicted"/>
<sequence>MEELEAGRACFAEENYHDALKHFTRTMQRCHCNTSRRRLRCTCKNFYAAIERDHVTILEESMRACKCSAEGFPKCDDLLHIKALDYRSATFEALEVLDRAEADATWILELAPSLPHGYLRLGKIARLRKRNWLAGMIYGNGVEATKQLSPDISPEVQQLKRKLAHIQLRFMTRRDPITFPLELFYMIMGNLPITDLVKCLAVSKAWRQSLVKDHGCHLWRELDFRTPPARPPSVQAIKTLVARSGYALKAIVIDNSMSFKLTETKLKELLRHNKWLEYLHVCLAYAESQRLLYEPGMYPRLRFLCLDSFRDDGHLLLSQNLAAENQLLAREFITSVASVLEHFVLRGATPPSWCRRVELPEFPNLKSFRLHRQNEPPVPVPFMEFPIFYLAKKTPRLEQLMITNLDLDYRSIQEDLPDWPHMWPNLKVFVCHRDRANSLQHTRRTFISVALINNISWGNNMRCLDLDLLHGNPDHAGEQPAMCTVEDLIRRQIVTRNKASFPPGVNFANLRSLHMSNFSLEPRLMRRVLSDTVARRNLHTLDFVFPLENNVDQRGKKCIEYLLKYDWIRGLDSMRHMGFKRFVFPEVPLREEDAPLSGFLASFPNLESVYLDSEFLTEDEFVTLITRIMRETRIRTIYQCRVHGARLDQLKMLSRTYGVKLCWDNKPRMWPLTMED</sequence>
<dbReference type="AlphaFoldDB" id="A0A8H4QCQ1"/>
<dbReference type="InterPro" id="IPR001810">
    <property type="entry name" value="F-box_dom"/>
</dbReference>
<dbReference type="InterPro" id="IPR036047">
    <property type="entry name" value="F-box-like_dom_sf"/>
</dbReference>